<dbReference type="InterPro" id="IPR000182">
    <property type="entry name" value="GNAT_dom"/>
</dbReference>
<gene>
    <name evidence="4" type="ORF">SAMN02746068_01139</name>
</gene>
<reference evidence="4 5" key="1">
    <citation type="submission" date="2016-11" db="EMBL/GenBank/DDBJ databases">
        <authorList>
            <person name="Jaros S."/>
            <person name="Januszkiewicz K."/>
            <person name="Wedrychowicz H."/>
        </authorList>
    </citation>
    <scope>NUCLEOTIDE SEQUENCE [LARGE SCALE GENOMIC DNA]</scope>
    <source>
        <strain evidence="4 5">DSM 22330</strain>
    </source>
</reference>
<dbReference type="InterPro" id="IPR016181">
    <property type="entry name" value="Acyl_CoA_acyltransferase"/>
</dbReference>
<dbReference type="STRING" id="1122154.SAMN02746068_01139"/>
<dbReference type="Pfam" id="PF00583">
    <property type="entry name" value="Acetyltransf_1"/>
    <property type="match status" value="1"/>
</dbReference>
<keyword evidence="2" id="KW-0012">Acyltransferase</keyword>
<dbReference type="RefSeq" id="WP_031365985.1">
    <property type="nucleotide sequence ID" value="NZ_FPKS01000005.1"/>
</dbReference>
<evidence type="ECO:0000313" key="4">
    <source>
        <dbReference type="EMBL" id="SFZ74155.1"/>
    </source>
</evidence>
<keyword evidence="1 4" id="KW-0808">Transferase</keyword>
<organism evidence="4 5">
    <name type="scientific">Pseudolactococcus chungangensis CAU 28 = DSM 22330</name>
    <dbReference type="NCBI Taxonomy" id="1122154"/>
    <lineage>
        <taxon>Bacteria</taxon>
        <taxon>Bacillati</taxon>
        <taxon>Bacillota</taxon>
        <taxon>Bacilli</taxon>
        <taxon>Lactobacillales</taxon>
        <taxon>Streptococcaceae</taxon>
        <taxon>Pseudolactococcus</taxon>
    </lineage>
</organism>
<protein>
    <submittedName>
        <fullName evidence="4">Ribosomal-protein-alanine N-acetyltransferase</fullName>
    </submittedName>
</protein>
<dbReference type="Gene3D" id="3.40.630.30">
    <property type="match status" value="1"/>
</dbReference>
<accession>A0A1K2HBL6</accession>
<evidence type="ECO:0000313" key="5">
    <source>
        <dbReference type="Proteomes" id="UP000185655"/>
    </source>
</evidence>
<dbReference type="AlphaFoldDB" id="A0A1K2HBL6"/>
<dbReference type="InterPro" id="IPR050832">
    <property type="entry name" value="Bact_Acetyltransf"/>
</dbReference>
<evidence type="ECO:0000259" key="3">
    <source>
        <dbReference type="PROSITE" id="PS51186"/>
    </source>
</evidence>
<dbReference type="CDD" id="cd04301">
    <property type="entry name" value="NAT_SF"/>
    <property type="match status" value="1"/>
</dbReference>
<dbReference type="PROSITE" id="PS51186">
    <property type="entry name" value="GNAT"/>
    <property type="match status" value="1"/>
</dbReference>
<dbReference type="NCBIfam" id="TIGR01575">
    <property type="entry name" value="rimI"/>
    <property type="match status" value="1"/>
</dbReference>
<dbReference type="GO" id="GO:0008080">
    <property type="term" value="F:N-acetyltransferase activity"/>
    <property type="evidence" value="ECO:0007669"/>
    <property type="project" value="InterPro"/>
</dbReference>
<sequence length="194" mass="21947">MQKIKEMIQTISKVFEAQDFRQYRAFDDVDLDVVIGQARYRIAEREDIVSFLAIERDVYGGDTPWTFSHFEHEIMTNDLAVFLTAEADGKIVGFIGGRVVPEKNAVHLSNLGVSSAFQRQGIGSNLVKRLTELMRQLGVDSLTLEVKRNNLPAQAMYRKLGFETKEILPGYYDNAQDGLWMVKQLATIGDKQAV</sequence>
<evidence type="ECO:0000256" key="1">
    <source>
        <dbReference type="ARBA" id="ARBA00022679"/>
    </source>
</evidence>
<evidence type="ECO:0000256" key="2">
    <source>
        <dbReference type="ARBA" id="ARBA00023315"/>
    </source>
</evidence>
<name>A0A1K2HBL6_9LACT</name>
<proteinExistence type="predicted"/>
<dbReference type="OrthoDB" id="7205533at2"/>
<dbReference type="InterPro" id="IPR006464">
    <property type="entry name" value="AcTrfase_RimI/Ard1"/>
</dbReference>
<dbReference type="SUPFAM" id="SSF55729">
    <property type="entry name" value="Acyl-CoA N-acyltransferases (Nat)"/>
    <property type="match status" value="1"/>
</dbReference>
<dbReference type="EMBL" id="FPKS01000005">
    <property type="protein sequence ID" value="SFZ74155.1"/>
    <property type="molecule type" value="Genomic_DNA"/>
</dbReference>
<feature type="domain" description="N-acetyltransferase" evidence="3">
    <location>
        <begin position="38"/>
        <end position="186"/>
    </location>
</feature>
<dbReference type="Proteomes" id="UP000185655">
    <property type="component" value="Unassembled WGS sequence"/>
</dbReference>
<dbReference type="PANTHER" id="PTHR43877">
    <property type="entry name" value="AMINOALKYLPHOSPHONATE N-ACETYLTRANSFERASE-RELATED-RELATED"/>
    <property type="match status" value="1"/>
</dbReference>